<evidence type="ECO:0000313" key="3">
    <source>
        <dbReference type="Proteomes" id="UP001187143"/>
    </source>
</evidence>
<dbReference type="AlphaFoldDB" id="A0AAE4UE80"/>
<dbReference type="Proteomes" id="UP001187143">
    <property type="component" value="Unassembled WGS sequence"/>
</dbReference>
<protein>
    <submittedName>
        <fullName evidence="2">LpqN/LpqT family lipoprotein</fullName>
    </submittedName>
</protein>
<dbReference type="RefSeq" id="WP_225324434.1">
    <property type="nucleotide sequence ID" value="NZ_JAEKMV010000012.1"/>
</dbReference>
<name>A0AAE4UE80_MYCIT</name>
<evidence type="ECO:0000256" key="1">
    <source>
        <dbReference type="ARBA" id="ARBA00022729"/>
    </source>
</evidence>
<comment type="caution">
    <text evidence="2">The sequence shown here is derived from an EMBL/GenBank/DDBJ whole genome shotgun (WGS) entry which is preliminary data.</text>
</comment>
<proteinExistence type="predicted"/>
<evidence type="ECO:0000313" key="2">
    <source>
        <dbReference type="EMBL" id="MDV7015582.1"/>
    </source>
</evidence>
<reference evidence="2" key="1">
    <citation type="submission" date="2023-10" db="EMBL/GenBank/DDBJ databases">
        <title>Characterization and genome sequence of Mycobacterium intracellulare ABSURDO, a novel pathogenic isolate with three colony morphotypes that vary in growth and acid-fastness.</title>
        <authorList>
            <person name="Jude B.A."/>
            <person name="Robinson R.T."/>
        </authorList>
    </citation>
    <scope>NUCLEOTIDE SEQUENCE</scope>
    <source>
        <strain evidence="2">ABSURDO Component B</strain>
    </source>
</reference>
<dbReference type="EMBL" id="JAWLLD010000044">
    <property type="protein sequence ID" value="MDV7015582.1"/>
    <property type="molecule type" value="Genomic_DNA"/>
</dbReference>
<keyword evidence="1" id="KW-0732">Signal</keyword>
<dbReference type="Gene3D" id="3.40.1000.10">
    <property type="entry name" value="Mog1/PsbP, alpha/beta/alpha sandwich"/>
    <property type="match status" value="1"/>
</dbReference>
<sequence length="186" mass="20225">MRFDEFTEENGLAVSPVDRFAGFVVEVGVPRRWEPFDSAVGIRVWAWRDDPHIDMFCANAVLTMHRVEAPLDPAEVFGMLCEQQLQAAPKCRELHRESAAAAEGVGMVGALTMQIAHELGTIDSVSQSRIITAEKETLIAQLTVTALHDSSVDRTQTWLTARPGPAAIQAAAGGHRVPVSGTREGH</sequence>
<organism evidence="2 3">
    <name type="scientific">Mycobacterium intracellulare</name>
    <dbReference type="NCBI Taxonomy" id="1767"/>
    <lineage>
        <taxon>Bacteria</taxon>
        <taxon>Bacillati</taxon>
        <taxon>Actinomycetota</taxon>
        <taxon>Actinomycetes</taxon>
        <taxon>Mycobacteriales</taxon>
        <taxon>Mycobacteriaceae</taxon>
        <taxon>Mycobacterium</taxon>
        <taxon>Mycobacterium avium complex (MAC)</taxon>
    </lineage>
</organism>
<dbReference type="InterPro" id="IPR019674">
    <property type="entry name" value="Lipoprotein_LpqN/LpqT-like"/>
</dbReference>
<accession>A0AAE4UE80</accession>
<keyword evidence="2" id="KW-0449">Lipoprotein</keyword>
<dbReference type="Pfam" id="PF10738">
    <property type="entry name" value="Lpp-LpqN"/>
    <property type="match status" value="1"/>
</dbReference>
<gene>
    <name evidence="2" type="ORF">R4F53_25260</name>
</gene>